<reference evidence="2" key="1">
    <citation type="journal article" date="2019" name="Int. J. Syst. Evol. Microbiol.">
        <title>The Global Catalogue of Microorganisms (GCM) 10K type strain sequencing project: providing services to taxonomists for standard genome sequencing and annotation.</title>
        <authorList>
            <consortium name="The Broad Institute Genomics Platform"/>
            <consortium name="The Broad Institute Genome Sequencing Center for Infectious Disease"/>
            <person name="Wu L."/>
            <person name="Ma J."/>
        </authorList>
    </citation>
    <scope>NUCLEOTIDE SEQUENCE [LARGE SCALE GENOMIC DNA]</scope>
    <source>
        <strain evidence="2">KCTC 23314</strain>
    </source>
</reference>
<accession>A0ABQ3FWN2</accession>
<name>A0ABQ3FWN2_9BURK</name>
<evidence type="ECO:0000313" key="2">
    <source>
        <dbReference type="Proteomes" id="UP000626210"/>
    </source>
</evidence>
<protein>
    <submittedName>
        <fullName evidence="1">Uncharacterized protein</fullName>
    </submittedName>
</protein>
<comment type="caution">
    <text evidence="1">The sequence shown here is derived from an EMBL/GenBank/DDBJ whole genome shotgun (WGS) entry which is preliminary data.</text>
</comment>
<keyword evidence="2" id="KW-1185">Reference proteome</keyword>
<evidence type="ECO:0000313" key="1">
    <source>
        <dbReference type="EMBL" id="GHC72895.1"/>
    </source>
</evidence>
<proteinExistence type="predicted"/>
<dbReference type="EMBL" id="BMYK01000002">
    <property type="protein sequence ID" value="GHC72895.1"/>
    <property type="molecule type" value="Genomic_DNA"/>
</dbReference>
<gene>
    <name evidence="1" type="ORF">GCM10007320_09100</name>
</gene>
<dbReference type="RefSeq" id="WP_189685771.1">
    <property type="nucleotide sequence ID" value="NZ_BMYK01000002.1"/>
</dbReference>
<organism evidence="1 2">
    <name type="scientific">Pseudorhodoferax aquiterrae</name>
    <dbReference type="NCBI Taxonomy" id="747304"/>
    <lineage>
        <taxon>Bacteria</taxon>
        <taxon>Pseudomonadati</taxon>
        <taxon>Pseudomonadota</taxon>
        <taxon>Betaproteobacteria</taxon>
        <taxon>Burkholderiales</taxon>
        <taxon>Comamonadaceae</taxon>
    </lineage>
</organism>
<sequence>MATYPDQPCAMCQRPFTPKRLRAKICGAWECRSALGAATGAMSTAARRAKVPPRIAPIPGKARTVLQPCIAPYIASLAAASKSMETRA</sequence>
<dbReference type="Proteomes" id="UP000626210">
    <property type="component" value="Unassembled WGS sequence"/>
</dbReference>